<gene>
    <name evidence="1" type="ORF">DFR74_1191</name>
</gene>
<name>A0A366D0P4_9NOCA</name>
<dbReference type="Proteomes" id="UP000252586">
    <property type="component" value="Unassembled WGS sequence"/>
</dbReference>
<proteinExistence type="predicted"/>
<sequence length="75" mass="8439">MGERLLFVSHYLLCFHKERVGMRLVQKISCTFGHFQRMTQILKSVIVSANPDVCMAQQAMRNKQGIWIAVAASGG</sequence>
<protein>
    <submittedName>
        <fullName evidence="1">Uncharacterized protein</fullName>
    </submittedName>
</protein>
<organism evidence="1 2">
    <name type="scientific">Nocardia puris</name>
    <dbReference type="NCBI Taxonomy" id="208602"/>
    <lineage>
        <taxon>Bacteria</taxon>
        <taxon>Bacillati</taxon>
        <taxon>Actinomycetota</taxon>
        <taxon>Actinomycetes</taxon>
        <taxon>Mycobacteriales</taxon>
        <taxon>Nocardiaceae</taxon>
        <taxon>Nocardia</taxon>
    </lineage>
</organism>
<dbReference type="EMBL" id="QNRE01000019">
    <property type="protein sequence ID" value="RBO83079.1"/>
    <property type="molecule type" value="Genomic_DNA"/>
</dbReference>
<keyword evidence="2" id="KW-1185">Reference proteome</keyword>
<comment type="caution">
    <text evidence="1">The sequence shown here is derived from an EMBL/GenBank/DDBJ whole genome shotgun (WGS) entry which is preliminary data.</text>
</comment>
<evidence type="ECO:0000313" key="2">
    <source>
        <dbReference type="Proteomes" id="UP000252586"/>
    </source>
</evidence>
<dbReference type="AlphaFoldDB" id="A0A366D0P4"/>
<evidence type="ECO:0000313" key="1">
    <source>
        <dbReference type="EMBL" id="RBO83079.1"/>
    </source>
</evidence>
<accession>A0A366D0P4</accession>
<reference evidence="1 2" key="1">
    <citation type="submission" date="2018-06" db="EMBL/GenBank/DDBJ databases">
        <title>Genomic Encyclopedia of Type Strains, Phase IV (KMG-IV): sequencing the most valuable type-strain genomes for metagenomic binning, comparative biology and taxonomic classification.</title>
        <authorList>
            <person name="Goeker M."/>
        </authorList>
    </citation>
    <scope>NUCLEOTIDE SEQUENCE [LARGE SCALE GENOMIC DNA]</scope>
    <source>
        <strain evidence="1 2">DSM 44599</strain>
    </source>
</reference>